<dbReference type="AlphaFoldDB" id="A0AAX3IEX5"/>
<comment type="function">
    <text evidence="1">Adenylyltransferase that mediates the addition of adenosine 5'-monophosphate (AMP) to specific residues of target proteins.</text>
</comment>
<reference evidence="7 8" key="1">
    <citation type="submission" date="2019-05" db="EMBL/GenBank/DDBJ databases">
        <authorList>
            <consortium name="Pathogen Informatics"/>
        </authorList>
    </citation>
    <scope>NUCLEOTIDE SEQUENCE [LARGE SCALE GENOMIC DNA]</scope>
    <source>
        <strain evidence="7 8">NCTC10696</strain>
    </source>
</reference>
<keyword evidence="1 2" id="KW-0067">ATP-binding</keyword>
<dbReference type="Pfam" id="PF13784">
    <property type="entry name" value="Fic_N"/>
    <property type="match status" value="1"/>
</dbReference>
<dbReference type="SUPFAM" id="SSF140931">
    <property type="entry name" value="Fic-like"/>
    <property type="match status" value="1"/>
</dbReference>
<dbReference type="InterPro" id="IPR048770">
    <property type="entry name" value="SoFic-like_C"/>
</dbReference>
<dbReference type="InterPro" id="IPR040198">
    <property type="entry name" value="Fido_containing"/>
</dbReference>
<feature type="active site" evidence="3">
    <location>
        <position position="240"/>
    </location>
</feature>
<dbReference type="GO" id="GO:0042803">
    <property type="term" value="F:protein homodimerization activity"/>
    <property type="evidence" value="ECO:0007669"/>
    <property type="project" value="UniProtKB-UniRule"/>
</dbReference>
<feature type="domain" description="Fido" evidence="6">
    <location>
        <begin position="160"/>
        <end position="304"/>
    </location>
</feature>
<feature type="binding site" evidence="2">
    <location>
        <position position="240"/>
    </location>
    <ligand>
        <name>ATP</name>
        <dbReference type="ChEBI" id="CHEBI:30616"/>
    </ligand>
</feature>
<evidence type="ECO:0000313" key="8">
    <source>
        <dbReference type="Proteomes" id="UP000306562"/>
    </source>
</evidence>
<sequence length="413" mass="47237">MSQKYKNNDTLCTRAYTSDMTRALIKAASPLIGRPSERAPMTNPQRPWQADRPYNQLPPLPPKAELETRAVLKRCIEARAALAVLKQAAELIPNQTMLINTIPLLEAKDSSEIESIVTTTDLLFQHAQDGANHADPATKEALRYRKALHNGFQSLAERPLSTGTAVEICRTLKGVDMDIRRVPGVQLANDRTGEIIYTPPEGEDRLRDLLANWERFLHNETDLDPLVRMAVGHYQFEAIHPFTDGNGRTGRVLNTLYLIQEGLLNLPILYLSHFIIAHRADYYRLLLDVTREQAWEPWLLYMLTAVEETARWTSAKIAAIRSLSEHTSQFVRERLPKTYSRELVDVIFEQPYCRISNVVDKQIAQRQAASRYLKELVSIDVLQEVQVGKEKLFIHPKLMQLLIRDGNEFKPYF</sequence>
<gene>
    <name evidence="7" type="ORF">NCTC10696_05596</name>
</gene>
<evidence type="ECO:0000256" key="4">
    <source>
        <dbReference type="PIRSR" id="PIRSR640198-2"/>
    </source>
</evidence>
<organism evidence="7 8">
    <name type="scientific">Pseudomonas synxantha</name>
    <dbReference type="NCBI Taxonomy" id="47883"/>
    <lineage>
        <taxon>Bacteria</taxon>
        <taxon>Pseudomonadati</taxon>
        <taxon>Pseudomonadota</taxon>
        <taxon>Gammaproteobacteria</taxon>
        <taxon>Pseudomonadales</taxon>
        <taxon>Pseudomonadaceae</taxon>
        <taxon>Pseudomonas</taxon>
    </lineage>
</organism>
<dbReference type="PROSITE" id="PS51459">
    <property type="entry name" value="FIDO"/>
    <property type="match status" value="1"/>
</dbReference>
<dbReference type="NCBIfam" id="NF046030">
    <property type="entry name" value="ProtAdlyltaseSoFic"/>
    <property type="match status" value="1"/>
</dbReference>
<dbReference type="InterPro" id="IPR025758">
    <property type="entry name" value="Fic/DOC_N"/>
</dbReference>
<accession>A0AAX3IEX5</accession>
<comment type="subunit">
    <text evidence="1">Homodimer.</text>
</comment>
<dbReference type="InterPro" id="IPR036597">
    <property type="entry name" value="Fido-like_dom_sf"/>
</dbReference>
<evidence type="ECO:0000256" key="5">
    <source>
        <dbReference type="SAM" id="MobiDB-lite"/>
    </source>
</evidence>
<dbReference type="InterPro" id="IPR026287">
    <property type="entry name" value="SoFic-like"/>
</dbReference>
<name>A0AAX3IEX5_9PSED</name>
<keyword evidence="1" id="KW-0808">Transferase</keyword>
<feature type="region of interest" description="Disordered" evidence="5">
    <location>
        <begin position="33"/>
        <end position="62"/>
    </location>
</feature>
<dbReference type="EMBL" id="LR590482">
    <property type="protein sequence ID" value="VTR05294.1"/>
    <property type="molecule type" value="Genomic_DNA"/>
</dbReference>
<dbReference type="GO" id="GO:0005524">
    <property type="term" value="F:ATP binding"/>
    <property type="evidence" value="ECO:0007669"/>
    <property type="project" value="UniProtKB-UniRule"/>
</dbReference>
<feature type="binding site" evidence="2">
    <location>
        <position position="114"/>
    </location>
    <ligand>
        <name>ATP</name>
        <dbReference type="ChEBI" id="CHEBI:30616"/>
    </ligand>
</feature>
<comment type="catalytic activity">
    <reaction evidence="1">
        <text>L-threonyl-[protein] + ATP = 3-O-(5'-adenylyl)-L-threonyl-[protein] + diphosphate</text>
        <dbReference type="Rhea" id="RHEA:54292"/>
        <dbReference type="Rhea" id="RHEA-COMP:11060"/>
        <dbReference type="Rhea" id="RHEA-COMP:13847"/>
        <dbReference type="ChEBI" id="CHEBI:30013"/>
        <dbReference type="ChEBI" id="CHEBI:30616"/>
        <dbReference type="ChEBI" id="CHEBI:33019"/>
        <dbReference type="ChEBI" id="CHEBI:138113"/>
        <dbReference type="EC" id="2.7.7.108"/>
    </reaction>
</comment>
<feature type="binding site" evidence="2">
    <location>
        <position position="282"/>
    </location>
    <ligand>
        <name>ATP</name>
        <dbReference type="ChEBI" id="CHEBI:30616"/>
    </ligand>
</feature>
<dbReference type="InterPro" id="IPR003812">
    <property type="entry name" value="Fido"/>
</dbReference>
<keyword evidence="1" id="KW-0548">Nucleotidyltransferase</keyword>
<evidence type="ECO:0000313" key="7">
    <source>
        <dbReference type="EMBL" id="VTR05294.1"/>
    </source>
</evidence>
<proteinExistence type="predicted"/>
<dbReference type="EC" id="2.7.7.108" evidence="1"/>
<dbReference type="GO" id="GO:0070733">
    <property type="term" value="F:AMPylase activity"/>
    <property type="evidence" value="ECO:0007669"/>
    <property type="project" value="UniProtKB-UniRule"/>
</dbReference>
<dbReference type="PIRSF" id="PIRSF038925">
    <property type="entry name" value="AMP-prot_trans"/>
    <property type="match status" value="1"/>
</dbReference>
<evidence type="ECO:0000259" key="6">
    <source>
        <dbReference type="PROSITE" id="PS51459"/>
    </source>
</evidence>
<feature type="binding site" evidence="2">
    <location>
        <begin position="245"/>
        <end position="251"/>
    </location>
    <ligand>
        <name>ATP</name>
        <dbReference type="ChEBI" id="CHEBI:30616"/>
    </ligand>
</feature>
<protein>
    <recommendedName>
        <fullName evidence="1">Protein adenylyltransferase</fullName>
        <ecNumber evidence="1">2.7.7.108</ecNumber>
    </recommendedName>
    <alternativeName>
        <fullName evidence="1">AMPylator</fullName>
    </alternativeName>
</protein>
<comment type="catalytic activity">
    <reaction evidence="1">
        <text>L-tyrosyl-[protein] + ATP = O-(5'-adenylyl)-L-tyrosyl-[protein] + diphosphate</text>
        <dbReference type="Rhea" id="RHEA:54288"/>
        <dbReference type="Rhea" id="RHEA-COMP:10136"/>
        <dbReference type="Rhea" id="RHEA-COMP:13846"/>
        <dbReference type="ChEBI" id="CHEBI:30616"/>
        <dbReference type="ChEBI" id="CHEBI:33019"/>
        <dbReference type="ChEBI" id="CHEBI:46858"/>
        <dbReference type="ChEBI" id="CHEBI:83624"/>
        <dbReference type="EC" id="2.7.7.108"/>
    </reaction>
</comment>
<feature type="binding site" evidence="4">
    <location>
        <begin position="244"/>
        <end position="251"/>
    </location>
    <ligand>
        <name>ATP</name>
        <dbReference type="ChEBI" id="CHEBI:30616"/>
    </ligand>
</feature>
<dbReference type="Proteomes" id="UP000306562">
    <property type="component" value="Chromosome"/>
</dbReference>
<dbReference type="PANTHER" id="PTHR13504:SF35">
    <property type="entry name" value="PROTEIN ADENYLYLTRANSFERASE SOFIC"/>
    <property type="match status" value="1"/>
</dbReference>
<feature type="binding site" evidence="4">
    <location>
        <begin position="282"/>
        <end position="283"/>
    </location>
    <ligand>
        <name>ATP</name>
        <dbReference type="ChEBI" id="CHEBI:30616"/>
    </ligand>
</feature>
<evidence type="ECO:0000256" key="3">
    <source>
        <dbReference type="PIRSR" id="PIRSR640198-1"/>
    </source>
</evidence>
<dbReference type="Gene3D" id="1.10.3290.10">
    <property type="entry name" value="Fido-like domain"/>
    <property type="match status" value="1"/>
</dbReference>
<dbReference type="Pfam" id="PF02661">
    <property type="entry name" value="Fic"/>
    <property type="match status" value="1"/>
</dbReference>
<evidence type="ECO:0000256" key="2">
    <source>
        <dbReference type="PIRSR" id="PIRSR038925-1"/>
    </source>
</evidence>
<dbReference type="Pfam" id="PF21248">
    <property type="entry name" value="SoFic-like_C"/>
    <property type="match status" value="1"/>
</dbReference>
<keyword evidence="1 2" id="KW-0547">Nucleotide-binding</keyword>
<dbReference type="PANTHER" id="PTHR13504">
    <property type="entry name" value="FIDO DOMAIN-CONTAINING PROTEIN DDB_G0283145"/>
    <property type="match status" value="1"/>
</dbReference>
<evidence type="ECO:0000256" key="1">
    <source>
        <dbReference type="PIRNR" id="PIRNR038925"/>
    </source>
</evidence>
<dbReference type="GO" id="GO:0000287">
    <property type="term" value="F:magnesium ion binding"/>
    <property type="evidence" value="ECO:0007669"/>
    <property type="project" value="UniProtKB-UniRule"/>
</dbReference>